<dbReference type="Proteomes" id="UP001597116">
    <property type="component" value="Unassembled WGS sequence"/>
</dbReference>
<dbReference type="InterPro" id="IPR036568">
    <property type="entry name" value="GGCT-like_sf"/>
</dbReference>
<gene>
    <name evidence="2" type="ORF">ACFQ4C_16935</name>
</gene>
<sequence length="129" mass="14138">MPTSATPVTHLFVYGTLLNASKVPMAQYLRQRSQRIGTGCFPGRLYNLGAYPGAVYDGQADGFVYGELYTFSASTASELFNALDAYEGDEYTRAVVPVQTENGFVGCWTYLFTQPTGDWPVIASGRYFG</sequence>
<reference evidence="3" key="1">
    <citation type="journal article" date="2019" name="Int. J. Syst. Evol. Microbiol.">
        <title>The Global Catalogue of Microorganisms (GCM) 10K type strain sequencing project: providing services to taxonomists for standard genome sequencing and annotation.</title>
        <authorList>
            <consortium name="The Broad Institute Genomics Platform"/>
            <consortium name="The Broad Institute Genome Sequencing Center for Infectious Disease"/>
            <person name="Wu L."/>
            <person name="Ma J."/>
        </authorList>
    </citation>
    <scope>NUCLEOTIDE SEQUENCE [LARGE SCALE GENOMIC DNA]</scope>
    <source>
        <strain evidence="3">CCUG 55608</strain>
    </source>
</reference>
<dbReference type="CDD" id="cd06661">
    <property type="entry name" value="GGCT_like"/>
    <property type="match status" value="1"/>
</dbReference>
<evidence type="ECO:0000313" key="3">
    <source>
        <dbReference type="Proteomes" id="UP001597116"/>
    </source>
</evidence>
<comment type="caution">
    <text evidence="2">The sequence shown here is derived from an EMBL/GenBank/DDBJ whole genome shotgun (WGS) entry which is preliminary data.</text>
</comment>
<protein>
    <submittedName>
        <fullName evidence="2">Gamma-glutamylcyclotransferase</fullName>
    </submittedName>
</protein>
<accession>A0ABW3QJX6</accession>
<organism evidence="2 3">
    <name type="scientific">Larkinella insperata</name>
    <dbReference type="NCBI Taxonomy" id="332158"/>
    <lineage>
        <taxon>Bacteria</taxon>
        <taxon>Pseudomonadati</taxon>
        <taxon>Bacteroidota</taxon>
        <taxon>Cytophagia</taxon>
        <taxon>Cytophagales</taxon>
        <taxon>Spirosomataceae</taxon>
        <taxon>Larkinella</taxon>
    </lineage>
</organism>
<dbReference type="Pfam" id="PF06094">
    <property type="entry name" value="GGACT"/>
    <property type="match status" value="1"/>
</dbReference>
<proteinExistence type="predicted"/>
<name>A0ABW3QJX6_9BACT</name>
<dbReference type="InterPro" id="IPR013024">
    <property type="entry name" value="GGCT-like"/>
</dbReference>
<dbReference type="SUPFAM" id="SSF110857">
    <property type="entry name" value="Gamma-glutamyl cyclotransferase-like"/>
    <property type="match status" value="1"/>
</dbReference>
<dbReference type="RefSeq" id="WP_265993298.1">
    <property type="nucleotide sequence ID" value="NZ_CP110973.1"/>
</dbReference>
<dbReference type="Gene3D" id="3.10.490.10">
    <property type="entry name" value="Gamma-glutamyl cyclotransferase-like"/>
    <property type="match status" value="1"/>
</dbReference>
<evidence type="ECO:0000259" key="1">
    <source>
        <dbReference type="Pfam" id="PF06094"/>
    </source>
</evidence>
<keyword evidence="3" id="KW-1185">Reference proteome</keyword>
<feature type="domain" description="Gamma-glutamylcyclotransferase AIG2-like" evidence="1">
    <location>
        <begin position="11"/>
        <end position="127"/>
    </location>
</feature>
<dbReference type="InterPro" id="IPR009288">
    <property type="entry name" value="AIG2-like_dom"/>
</dbReference>
<evidence type="ECO:0000313" key="2">
    <source>
        <dbReference type="EMBL" id="MFD1142814.1"/>
    </source>
</evidence>
<dbReference type="EMBL" id="JBHTLP010000008">
    <property type="protein sequence ID" value="MFD1142814.1"/>
    <property type="molecule type" value="Genomic_DNA"/>
</dbReference>